<dbReference type="Pfam" id="PF00990">
    <property type="entry name" value="GGDEF"/>
    <property type="match status" value="1"/>
</dbReference>
<dbReference type="EMBL" id="SHKX01000010">
    <property type="protein sequence ID" value="RZU47463.1"/>
    <property type="molecule type" value="Genomic_DNA"/>
</dbReference>
<dbReference type="GO" id="GO:1902201">
    <property type="term" value="P:negative regulation of bacterial-type flagellum-dependent cell motility"/>
    <property type="evidence" value="ECO:0007669"/>
    <property type="project" value="TreeGrafter"/>
</dbReference>
<dbReference type="PANTHER" id="PTHR45138">
    <property type="entry name" value="REGULATORY COMPONENTS OF SENSORY TRANSDUCTION SYSTEM"/>
    <property type="match status" value="1"/>
</dbReference>
<comment type="caution">
    <text evidence="7">The sequence shown here is derived from an EMBL/GenBank/DDBJ whole genome shotgun (WGS) entry which is preliminary data.</text>
</comment>
<organism evidence="7 8">
    <name type="scientific">Fluviicoccus keumensis</name>
    <dbReference type="NCBI Taxonomy" id="1435465"/>
    <lineage>
        <taxon>Bacteria</taxon>
        <taxon>Pseudomonadati</taxon>
        <taxon>Pseudomonadota</taxon>
        <taxon>Gammaproteobacteria</taxon>
        <taxon>Moraxellales</taxon>
        <taxon>Moraxellaceae</taxon>
        <taxon>Fluviicoccus</taxon>
    </lineage>
</organism>
<evidence type="ECO:0000259" key="4">
    <source>
        <dbReference type="PROSITE" id="PS50112"/>
    </source>
</evidence>
<dbReference type="InterPro" id="IPR000160">
    <property type="entry name" value="GGDEF_dom"/>
</dbReference>
<feature type="domain" description="PAC" evidence="5">
    <location>
        <begin position="233"/>
        <end position="284"/>
    </location>
</feature>
<dbReference type="Pfam" id="PF13426">
    <property type="entry name" value="PAS_9"/>
    <property type="match status" value="1"/>
</dbReference>
<dbReference type="GO" id="GO:0005886">
    <property type="term" value="C:plasma membrane"/>
    <property type="evidence" value="ECO:0007669"/>
    <property type="project" value="TreeGrafter"/>
</dbReference>
<dbReference type="GO" id="GO:0052621">
    <property type="term" value="F:diguanylate cyclase activity"/>
    <property type="evidence" value="ECO:0007669"/>
    <property type="project" value="UniProtKB-EC"/>
</dbReference>
<dbReference type="InterPro" id="IPR013767">
    <property type="entry name" value="PAS_fold"/>
</dbReference>
<dbReference type="AlphaFoldDB" id="A0A4Q7ZBV1"/>
<dbReference type="GO" id="GO:0006355">
    <property type="term" value="P:regulation of DNA-templated transcription"/>
    <property type="evidence" value="ECO:0007669"/>
    <property type="project" value="InterPro"/>
</dbReference>
<dbReference type="CDD" id="cd01949">
    <property type="entry name" value="GGDEF"/>
    <property type="match status" value="1"/>
</dbReference>
<dbReference type="NCBIfam" id="TIGR00254">
    <property type="entry name" value="GGDEF"/>
    <property type="match status" value="1"/>
</dbReference>
<feature type="domain" description="PAS" evidence="4">
    <location>
        <begin position="26"/>
        <end position="94"/>
    </location>
</feature>
<proteinExistence type="predicted"/>
<dbReference type="SMART" id="SM00267">
    <property type="entry name" value="GGDEF"/>
    <property type="match status" value="1"/>
</dbReference>
<dbReference type="InterPro" id="IPR035965">
    <property type="entry name" value="PAS-like_dom_sf"/>
</dbReference>
<dbReference type="PANTHER" id="PTHR45138:SF9">
    <property type="entry name" value="DIGUANYLATE CYCLASE DGCM-RELATED"/>
    <property type="match status" value="1"/>
</dbReference>
<evidence type="ECO:0000259" key="5">
    <source>
        <dbReference type="PROSITE" id="PS50113"/>
    </source>
</evidence>
<dbReference type="InterPro" id="IPR000014">
    <property type="entry name" value="PAS"/>
</dbReference>
<sequence>MESPLLPSLSAAAPEISAVPDWGTLILEALPTMTVATDLAGVIRFANPSALYHLGYTETELCNRATILLLHDLAQIQERSTQMANELGRTIRPGLDCLTAIAAVRGVDRLECDYLRKDGEAIPVVVEITPLYAHSQTLSGFLYTARERETIPQPEPIDNPEASFREFLDSTHDLVQSITPDGHFLYVNRAWLRTLEYQVDDLPQLTLVDVIHPVSMGQTALLFKQALSGHRHSRQELILKTRNGHEIIVESSNSFSFENGKLTAIRSIFHDITSRKHQEQLLAEHQKQLSSANVKLALLATTDALTGLKNRRVFDERMDYECDRAIRQKTPLAVMILDVDRFKEYNDEFGHPAGDHVLQQLSLLLLQNSRTIDCVVRYGGEEFAIILPNTPLEGALVLAERFRQVVMNHEWPSRLITVSIGVASVIPETARTIKELVAEADRCLYEAKHGGRNRIHPEQD</sequence>
<dbReference type="InterPro" id="IPR043128">
    <property type="entry name" value="Rev_trsase/Diguanyl_cyclase"/>
</dbReference>
<dbReference type="Pfam" id="PF00989">
    <property type="entry name" value="PAS"/>
    <property type="match status" value="1"/>
</dbReference>
<dbReference type="PROSITE" id="PS50113">
    <property type="entry name" value="PAC"/>
    <property type="match status" value="1"/>
</dbReference>
<protein>
    <recommendedName>
        <fullName evidence="2">diguanylate cyclase</fullName>
        <ecNumber evidence="2">2.7.7.65</ecNumber>
    </recommendedName>
</protein>
<dbReference type="GO" id="GO:0043709">
    <property type="term" value="P:cell adhesion involved in single-species biofilm formation"/>
    <property type="evidence" value="ECO:0007669"/>
    <property type="project" value="TreeGrafter"/>
</dbReference>
<feature type="domain" description="GGDEF" evidence="6">
    <location>
        <begin position="330"/>
        <end position="460"/>
    </location>
</feature>
<feature type="domain" description="PAS" evidence="4">
    <location>
        <begin position="160"/>
        <end position="230"/>
    </location>
</feature>
<dbReference type="PROSITE" id="PS50112">
    <property type="entry name" value="PAS"/>
    <property type="match status" value="2"/>
</dbReference>
<dbReference type="Gene3D" id="3.30.70.270">
    <property type="match status" value="1"/>
</dbReference>
<dbReference type="NCBIfam" id="TIGR00229">
    <property type="entry name" value="sensory_box"/>
    <property type="match status" value="2"/>
</dbReference>
<evidence type="ECO:0000313" key="7">
    <source>
        <dbReference type="EMBL" id="RZU47463.1"/>
    </source>
</evidence>
<comment type="catalytic activity">
    <reaction evidence="3">
        <text>2 GTP = 3',3'-c-di-GMP + 2 diphosphate</text>
        <dbReference type="Rhea" id="RHEA:24898"/>
        <dbReference type="ChEBI" id="CHEBI:33019"/>
        <dbReference type="ChEBI" id="CHEBI:37565"/>
        <dbReference type="ChEBI" id="CHEBI:58805"/>
        <dbReference type="EC" id="2.7.7.65"/>
    </reaction>
</comment>
<dbReference type="InterPro" id="IPR050469">
    <property type="entry name" value="Diguanylate_Cyclase"/>
</dbReference>
<dbReference type="SUPFAM" id="SSF55073">
    <property type="entry name" value="Nucleotide cyclase"/>
    <property type="match status" value="1"/>
</dbReference>
<evidence type="ECO:0000256" key="2">
    <source>
        <dbReference type="ARBA" id="ARBA00012528"/>
    </source>
</evidence>
<keyword evidence="8" id="KW-1185">Reference proteome</keyword>
<dbReference type="InterPro" id="IPR000700">
    <property type="entry name" value="PAS-assoc_C"/>
</dbReference>
<dbReference type="FunFam" id="3.30.70.270:FF:000001">
    <property type="entry name" value="Diguanylate cyclase domain protein"/>
    <property type="match status" value="1"/>
</dbReference>
<dbReference type="Proteomes" id="UP000292423">
    <property type="component" value="Unassembled WGS sequence"/>
</dbReference>
<dbReference type="SUPFAM" id="SSF55785">
    <property type="entry name" value="PYP-like sensor domain (PAS domain)"/>
    <property type="match status" value="2"/>
</dbReference>
<dbReference type="EC" id="2.7.7.65" evidence="2"/>
<name>A0A4Q7ZBV1_9GAMM</name>
<dbReference type="Gene3D" id="3.30.450.20">
    <property type="entry name" value="PAS domain"/>
    <property type="match status" value="2"/>
</dbReference>
<comment type="cofactor">
    <cofactor evidence="1">
        <name>Mg(2+)</name>
        <dbReference type="ChEBI" id="CHEBI:18420"/>
    </cofactor>
</comment>
<reference evidence="7 8" key="1">
    <citation type="submission" date="2019-02" db="EMBL/GenBank/DDBJ databases">
        <title>Genomic Encyclopedia of Type Strains, Phase IV (KMG-IV): sequencing the most valuable type-strain genomes for metagenomic binning, comparative biology and taxonomic classification.</title>
        <authorList>
            <person name="Goeker M."/>
        </authorList>
    </citation>
    <scope>NUCLEOTIDE SEQUENCE [LARGE SCALE GENOMIC DNA]</scope>
    <source>
        <strain evidence="7 8">DSM 105135</strain>
    </source>
</reference>
<dbReference type="CDD" id="cd00130">
    <property type="entry name" value="PAS"/>
    <property type="match status" value="2"/>
</dbReference>
<dbReference type="RefSeq" id="WP_130410706.1">
    <property type="nucleotide sequence ID" value="NZ_SHKX01000010.1"/>
</dbReference>
<dbReference type="SMART" id="SM00091">
    <property type="entry name" value="PAS"/>
    <property type="match status" value="2"/>
</dbReference>
<dbReference type="PROSITE" id="PS50887">
    <property type="entry name" value="GGDEF"/>
    <property type="match status" value="1"/>
</dbReference>
<gene>
    <name evidence="7" type="ORF">EV700_0425</name>
</gene>
<dbReference type="InterPro" id="IPR029787">
    <property type="entry name" value="Nucleotide_cyclase"/>
</dbReference>
<evidence type="ECO:0000313" key="8">
    <source>
        <dbReference type="Proteomes" id="UP000292423"/>
    </source>
</evidence>
<dbReference type="OrthoDB" id="9812260at2"/>
<evidence type="ECO:0000259" key="6">
    <source>
        <dbReference type="PROSITE" id="PS50887"/>
    </source>
</evidence>
<evidence type="ECO:0000256" key="3">
    <source>
        <dbReference type="ARBA" id="ARBA00034247"/>
    </source>
</evidence>
<evidence type="ECO:0000256" key="1">
    <source>
        <dbReference type="ARBA" id="ARBA00001946"/>
    </source>
</evidence>
<accession>A0A4Q7ZBV1</accession>